<dbReference type="GO" id="GO:0016757">
    <property type="term" value="F:glycosyltransferase activity"/>
    <property type="evidence" value="ECO:0007669"/>
    <property type="project" value="InterPro"/>
</dbReference>
<dbReference type="Gene3D" id="3.40.50.2000">
    <property type="entry name" value="Glycogen Phosphorylase B"/>
    <property type="match status" value="1"/>
</dbReference>
<dbReference type="PANTHER" id="PTHR46401:SF2">
    <property type="entry name" value="GLYCOSYLTRANSFERASE WBBK-RELATED"/>
    <property type="match status" value="1"/>
</dbReference>
<evidence type="ECO:0000259" key="2">
    <source>
        <dbReference type="Pfam" id="PF00534"/>
    </source>
</evidence>
<reference evidence="4" key="1">
    <citation type="submission" date="2017-09" db="EMBL/GenBank/DDBJ databases">
        <title>Depth-based differentiation of microbial function through sediment-hosted aquifers and enrichment of novel symbionts in the deep terrestrial subsurface.</title>
        <authorList>
            <person name="Probst A.J."/>
            <person name="Ladd B."/>
            <person name="Jarett J.K."/>
            <person name="Geller-Mcgrath D.E."/>
            <person name="Sieber C.M.K."/>
            <person name="Emerson J.B."/>
            <person name="Anantharaman K."/>
            <person name="Thomas B.C."/>
            <person name="Malmstrom R."/>
            <person name="Stieglmeier M."/>
            <person name="Klingl A."/>
            <person name="Woyke T."/>
            <person name="Ryan C.M."/>
            <person name="Banfield J.F."/>
        </authorList>
    </citation>
    <scope>NUCLEOTIDE SEQUENCE [LARGE SCALE GENOMIC DNA]</scope>
</reference>
<accession>A0A2M7QE50</accession>
<dbReference type="EMBL" id="PFLF01000009">
    <property type="protein sequence ID" value="PIY69505.1"/>
    <property type="molecule type" value="Genomic_DNA"/>
</dbReference>
<protein>
    <recommendedName>
        <fullName evidence="2">Glycosyl transferase family 1 domain-containing protein</fullName>
    </recommendedName>
</protein>
<name>A0A2M7QE50_9BACT</name>
<organism evidence="3 4">
    <name type="scientific">Candidatus Roizmanbacteria bacterium CG_4_10_14_0_8_um_filter_39_9</name>
    <dbReference type="NCBI Taxonomy" id="1974829"/>
    <lineage>
        <taxon>Bacteria</taxon>
        <taxon>Candidatus Roizmaniibacteriota</taxon>
    </lineage>
</organism>
<dbReference type="Proteomes" id="UP000230108">
    <property type="component" value="Unassembled WGS sequence"/>
</dbReference>
<dbReference type="GO" id="GO:0009103">
    <property type="term" value="P:lipopolysaccharide biosynthetic process"/>
    <property type="evidence" value="ECO:0007669"/>
    <property type="project" value="TreeGrafter"/>
</dbReference>
<dbReference type="InterPro" id="IPR001296">
    <property type="entry name" value="Glyco_trans_1"/>
</dbReference>
<gene>
    <name evidence="3" type="ORF">COY90_00325</name>
</gene>
<proteinExistence type="predicted"/>
<comment type="caution">
    <text evidence="3">The sequence shown here is derived from an EMBL/GenBank/DDBJ whole genome shotgun (WGS) entry which is preliminary data.</text>
</comment>
<feature type="domain" description="Glycosyl transferase family 1" evidence="2">
    <location>
        <begin position="210"/>
        <end position="345"/>
    </location>
</feature>
<dbReference type="AlphaFoldDB" id="A0A2M7QE50"/>
<sequence length="385" mass="44667">MANSSNKVAIVYDWIDKWGGVERLLPTLYSIYPDATFYTSYVDLKDAKWARRLNIKTSFLQHFPSWIKKSRILSFIFYPIAFESFDFSAYDTVISVTSSFAKSIITKPKTRHICYLLTPTRYIWLYPKEYLHGVIRWALSIFMKYVRHWDSIASRRPDLIISLSKTVRDRCKKYYGITSEVLYPPFEIDYWEGIRTKFKKNPFSDTLIPFSEKKPYFLVVSRLEPYKKIEIAVEACRLTKSRLIVVGKGSRQNQLKRAAGSETTFLQDISDEQLVALYMHAEGLIMPQNEDFGYTSLEAQICGCPVIAYGHGGNAETVIQDMTGVFFYEQSSAGLSSVLERWHKISYNLKRNTNLFGKQQAGKFSKDIFISRIKQLISLKEEEIL</sequence>
<keyword evidence="1" id="KW-0808">Transferase</keyword>
<evidence type="ECO:0000313" key="3">
    <source>
        <dbReference type="EMBL" id="PIY69505.1"/>
    </source>
</evidence>
<evidence type="ECO:0000256" key="1">
    <source>
        <dbReference type="ARBA" id="ARBA00022679"/>
    </source>
</evidence>
<dbReference type="SUPFAM" id="SSF53756">
    <property type="entry name" value="UDP-Glycosyltransferase/glycogen phosphorylase"/>
    <property type="match status" value="1"/>
</dbReference>
<dbReference type="PANTHER" id="PTHR46401">
    <property type="entry name" value="GLYCOSYLTRANSFERASE WBBK-RELATED"/>
    <property type="match status" value="1"/>
</dbReference>
<evidence type="ECO:0000313" key="4">
    <source>
        <dbReference type="Proteomes" id="UP000230108"/>
    </source>
</evidence>
<dbReference type="Pfam" id="PF00534">
    <property type="entry name" value="Glycos_transf_1"/>
    <property type="match status" value="1"/>
</dbReference>